<dbReference type="InterPro" id="IPR036249">
    <property type="entry name" value="Thioredoxin-like_sf"/>
</dbReference>
<comment type="subcellular location">
    <subcellularLocation>
        <location evidence="5">Periplasm</location>
    </subcellularLocation>
</comment>
<evidence type="ECO:0000313" key="9">
    <source>
        <dbReference type="EMBL" id="MBW8183092.1"/>
    </source>
</evidence>
<keyword evidence="2 7" id="KW-0732">Signal</keyword>
<reference evidence="9 10" key="1">
    <citation type="submission" date="2021-07" db="EMBL/GenBank/DDBJ databases">
        <title>Shewanella sp. nov, isolated from SCS.</title>
        <authorList>
            <person name="Cao W.R."/>
        </authorList>
    </citation>
    <scope>NUCLEOTIDE SEQUENCE [LARGE SCALE GENOMIC DNA]</scope>
    <source>
        <strain evidence="9 10">NR704-98</strain>
    </source>
</reference>
<feature type="domain" description="DSBA-like thioredoxin" evidence="8">
    <location>
        <begin position="43"/>
        <end position="199"/>
    </location>
</feature>
<evidence type="ECO:0000256" key="7">
    <source>
        <dbReference type="SAM" id="SignalP"/>
    </source>
</evidence>
<keyword evidence="5" id="KW-0574">Periplasm</keyword>
<dbReference type="PIRSF" id="PIRSF001488">
    <property type="entry name" value="Tdi_protein"/>
    <property type="match status" value="1"/>
</dbReference>
<feature type="region of interest" description="Disordered" evidence="6">
    <location>
        <begin position="121"/>
        <end position="140"/>
    </location>
</feature>
<dbReference type="RefSeq" id="WP_220108737.1">
    <property type="nucleotide sequence ID" value="NZ_JAHZST010000003.1"/>
</dbReference>
<evidence type="ECO:0000256" key="3">
    <source>
        <dbReference type="ARBA" id="ARBA00023157"/>
    </source>
</evidence>
<evidence type="ECO:0000259" key="8">
    <source>
        <dbReference type="Pfam" id="PF01323"/>
    </source>
</evidence>
<dbReference type="InterPro" id="IPR023205">
    <property type="entry name" value="DsbA/DsbL"/>
</dbReference>
<feature type="chain" id="PRO_5045914730" description="Thiol:disulfide interchange protein" evidence="7">
    <location>
        <begin position="21"/>
        <end position="223"/>
    </location>
</feature>
<sequence length="223" mass="25065">MIKHIALALTLAIAPLSSFASQFVEGKHFTQVSNKAASTQPKLTEFYSFYCHNCYNMETQYLGDIKANLNKKVKFDSKHVDFMNSEIGTEVMRSLGVIQALDASQKDKLTHAMFAAIQGEEEAGSHDHAHDHSAHDKPELNSRDDIKKVFAAHGIDGKKYDQLADSKVVDNKLALWRAQQREFRIQSVPAFIVNDKYAINMGEIRSLGQLIDLINYLALDHKS</sequence>
<dbReference type="InterPro" id="IPR050824">
    <property type="entry name" value="Thiol_disulfide_DsbA"/>
</dbReference>
<evidence type="ECO:0000256" key="1">
    <source>
        <dbReference type="ARBA" id="ARBA00005791"/>
    </source>
</evidence>
<comment type="caution">
    <text evidence="9">The sequence shown here is derived from an EMBL/GenBank/DDBJ whole genome shotgun (WGS) entry which is preliminary data.</text>
</comment>
<dbReference type="PANTHER" id="PTHR35891">
    <property type="entry name" value="THIOL:DISULFIDE INTERCHANGE PROTEIN DSBA"/>
    <property type="match status" value="1"/>
</dbReference>
<dbReference type="Proteomes" id="UP001195963">
    <property type="component" value="Unassembled WGS sequence"/>
</dbReference>
<evidence type="ECO:0000256" key="5">
    <source>
        <dbReference type="PIRNR" id="PIRNR001488"/>
    </source>
</evidence>
<protein>
    <recommendedName>
        <fullName evidence="5">Thiol:disulfide interchange protein</fullName>
    </recommendedName>
</protein>
<keyword evidence="4" id="KW-0676">Redox-active center</keyword>
<dbReference type="SUPFAM" id="SSF52833">
    <property type="entry name" value="Thioredoxin-like"/>
    <property type="match status" value="1"/>
</dbReference>
<proteinExistence type="inferred from homology"/>
<dbReference type="Gene3D" id="3.40.30.10">
    <property type="entry name" value="Glutaredoxin"/>
    <property type="match status" value="1"/>
</dbReference>
<evidence type="ECO:0000256" key="2">
    <source>
        <dbReference type="ARBA" id="ARBA00022729"/>
    </source>
</evidence>
<evidence type="ECO:0000256" key="6">
    <source>
        <dbReference type="SAM" id="MobiDB-lite"/>
    </source>
</evidence>
<dbReference type="PANTHER" id="PTHR35891:SF2">
    <property type="entry name" value="THIOL:DISULFIDE INTERCHANGE PROTEIN DSBA"/>
    <property type="match status" value="1"/>
</dbReference>
<evidence type="ECO:0000256" key="4">
    <source>
        <dbReference type="ARBA" id="ARBA00023284"/>
    </source>
</evidence>
<evidence type="ECO:0000313" key="10">
    <source>
        <dbReference type="Proteomes" id="UP001195963"/>
    </source>
</evidence>
<feature type="signal peptide" evidence="7">
    <location>
        <begin position="1"/>
        <end position="20"/>
    </location>
</feature>
<dbReference type="CDD" id="cd03019">
    <property type="entry name" value="DsbA_DsbA"/>
    <property type="match status" value="1"/>
</dbReference>
<keyword evidence="10" id="KW-1185">Reference proteome</keyword>
<keyword evidence="3 5" id="KW-1015">Disulfide bond</keyword>
<accession>A0ABS7E0F1</accession>
<dbReference type="Pfam" id="PF01323">
    <property type="entry name" value="DSBA"/>
    <property type="match status" value="1"/>
</dbReference>
<dbReference type="InterPro" id="IPR001853">
    <property type="entry name" value="DSBA-like_thioredoxin_dom"/>
</dbReference>
<dbReference type="EMBL" id="JAHZST010000003">
    <property type="protein sequence ID" value="MBW8183092.1"/>
    <property type="molecule type" value="Genomic_DNA"/>
</dbReference>
<organism evidence="9 10">
    <name type="scientific">Shewanella nanhaiensis</name>
    <dbReference type="NCBI Taxonomy" id="2864872"/>
    <lineage>
        <taxon>Bacteria</taxon>
        <taxon>Pseudomonadati</taxon>
        <taxon>Pseudomonadota</taxon>
        <taxon>Gammaproteobacteria</taxon>
        <taxon>Alteromonadales</taxon>
        <taxon>Shewanellaceae</taxon>
        <taxon>Shewanella</taxon>
    </lineage>
</organism>
<feature type="compositionally biased region" description="Basic and acidic residues" evidence="6">
    <location>
        <begin position="123"/>
        <end position="140"/>
    </location>
</feature>
<name>A0ABS7E0F1_9GAMM</name>
<comment type="similarity">
    <text evidence="1">Belongs to the thioredoxin family. DsbA subfamily.</text>
</comment>
<gene>
    <name evidence="9" type="ORF">K0625_05400</name>
</gene>